<accession>A2SLQ1</accession>
<dbReference type="STRING" id="420662.Mpe_A3537"/>
<dbReference type="AlphaFoldDB" id="A2SLQ1"/>
<reference evidence="2 3" key="1">
    <citation type="journal article" date="2007" name="J. Bacteriol.">
        <title>Whole-genome analysis of the methyl tert-butyl ether-degrading beta-proteobacterium Methylibium petroleiphilum PM1.</title>
        <authorList>
            <person name="Kane S.R."/>
            <person name="Chakicherla A.Y."/>
            <person name="Chain P.S.G."/>
            <person name="Schmidt R."/>
            <person name="Shin M.W."/>
            <person name="Legler T.C."/>
            <person name="Scow K.M."/>
            <person name="Larimer F.W."/>
            <person name="Lucas S.M."/>
            <person name="Richardson P.M."/>
            <person name="Hristova K.R."/>
        </authorList>
    </citation>
    <scope>NUCLEOTIDE SEQUENCE [LARGE SCALE GENOMIC DNA]</scope>
    <source>
        <strain evidence="3">ATCC BAA-1232 / LMG 22953 / PM1</strain>
    </source>
</reference>
<name>A2SLQ1_METPP</name>
<dbReference type="Pfam" id="PF12697">
    <property type="entry name" value="Abhydrolase_6"/>
    <property type="match status" value="1"/>
</dbReference>
<feature type="domain" description="AB hydrolase-1" evidence="1">
    <location>
        <begin position="90"/>
        <end position="354"/>
    </location>
</feature>
<keyword evidence="3" id="KW-1185">Reference proteome</keyword>
<dbReference type="ESTHER" id="metpp-a2slq1">
    <property type="family name" value="6_AlphaBeta_hydrolase"/>
</dbReference>
<sequence length="364" mass="38449">MRAPPKDRRRRPARPSLAARIARHLVAAALLLVAVLALALSAWIAWTQHARAQRETQSAEQLAGAAGRWVDVGDARLHVQEWGRPTDPALLLTHGTGAWSGTWFGLPDALAAAGWRVVAVDLPPFGLSTTPDDGRTVDYSRAAQSRRLLALARTLGPDLTLVGHSFGAGPALEAAVAAAADSSGVSLRRLVLVDPALGLGPDGEPPQCEAGAQPGVLLASRSLRTTLVGATATWPGLTAPLLRQFVHRQDAVTDALLPAYRLPFARTAFSQRLGDWAAAFSQAACEPAESLRPERLTQWAAQGPPVALVWGEEDRITPLAQGRALQRWMPGATLAVLPGVGHIPHIESPEAFATALIGVLGPPR</sequence>
<dbReference type="Proteomes" id="UP000000366">
    <property type="component" value="Chromosome"/>
</dbReference>
<evidence type="ECO:0000313" key="2">
    <source>
        <dbReference type="EMBL" id="ABM96490.1"/>
    </source>
</evidence>
<dbReference type="KEGG" id="mpt:Mpe_A3537"/>
<dbReference type="PANTHER" id="PTHR43689:SF8">
    <property type="entry name" value="ALPHA_BETA-HYDROLASES SUPERFAMILY PROTEIN"/>
    <property type="match status" value="1"/>
</dbReference>
<keyword evidence="2" id="KW-0378">Hydrolase</keyword>
<dbReference type="InterPro" id="IPR000073">
    <property type="entry name" value="AB_hydrolase_1"/>
</dbReference>
<evidence type="ECO:0000259" key="1">
    <source>
        <dbReference type="Pfam" id="PF12697"/>
    </source>
</evidence>
<dbReference type="SUPFAM" id="SSF53474">
    <property type="entry name" value="alpha/beta-Hydrolases"/>
    <property type="match status" value="1"/>
</dbReference>
<organism evidence="2 3">
    <name type="scientific">Methylibium petroleiphilum (strain ATCC BAA-1232 / LMG 22953 / PM1)</name>
    <dbReference type="NCBI Taxonomy" id="420662"/>
    <lineage>
        <taxon>Bacteria</taxon>
        <taxon>Pseudomonadati</taxon>
        <taxon>Pseudomonadota</taxon>
        <taxon>Betaproteobacteria</taxon>
        <taxon>Burkholderiales</taxon>
        <taxon>Sphaerotilaceae</taxon>
        <taxon>Methylibium</taxon>
    </lineage>
</organism>
<dbReference type="InterPro" id="IPR029058">
    <property type="entry name" value="AB_hydrolase_fold"/>
</dbReference>
<dbReference type="PANTHER" id="PTHR43689">
    <property type="entry name" value="HYDROLASE"/>
    <property type="match status" value="1"/>
</dbReference>
<protein>
    <submittedName>
        <fullName evidence="2">Hydroxymuconic semialdehyde hydrolase</fullName>
    </submittedName>
</protein>
<evidence type="ECO:0000313" key="3">
    <source>
        <dbReference type="Proteomes" id="UP000000366"/>
    </source>
</evidence>
<dbReference type="RefSeq" id="WP_011831110.1">
    <property type="nucleotide sequence ID" value="NC_008825.1"/>
</dbReference>
<dbReference type="Gene3D" id="3.40.50.1820">
    <property type="entry name" value="alpha/beta hydrolase"/>
    <property type="match status" value="1"/>
</dbReference>
<gene>
    <name evidence="2" type="ordered locus">Mpe_A3537</name>
</gene>
<dbReference type="GO" id="GO:0016787">
    <property type="term" value="F:hydrolase activity"/>
    <property type="evidence" value="ECO:0007669"/>
    <property type="project" value="UniProtKB-KW"/>
</dbReference>
<proteinExistence type="predicted"/>
<dbReference type="EMBL" id="CP000555">
    <property type="protein sequence ID" value="ABM96490.1"/>
    <property type="molecule type" value="Genomic_DNA"/>
</dbReference>
<dbReference type="HOGENOM" id="CLU_020336_13_2_4"/>
<dbReference type="eggNOG" id="COG2267">
    <property type="taxonomic scope" value="Bacteria"/>
</dbReference>